<evidence type="ECO:0000256" key="1">
    <source>
        <dbReference type="ARBA" id="ARBA00001942"/>
    </source>
</evidence>
<evidence type="ECO:0000256" key="2">
    <source>
        <dbReference type="ARBA" id="ARBA00010312"/>
    </source>
</evidence>
<feature type="domain" description="Molybdopterin oxidoreductase N-terminal" evidence="9">
    <location>
        <begin position="9"/>
        <end position="45"/>
    </location>
</feature>
<dbReference type="GO" id="GO:0016491">
    <property type="term" value="F:oxidoreductase activity"/>
    <property type="evidence" value="ECO:0007669"/>
    <property type="project" value="UniProtKB-KW"/>
</dbReference>
<evidence type="ECO:0000259" key="7">
    <source>
        <dbReference type="Pfam" id="PF00384"/>
    </source>
</evidence>
<gene>
    <name evidence="10" type="ORF">SAMN04488078_107413</name>
</gene>
<accession>A0A239KXV9</accession>
<dbReference type="InterPro" id="IPR006657">
    <property type="entry name" value="MoPterin_dinucl-bd_dom"/>
</dbReference>
<dbReference type="Gene3D" id="3.40.228.10">
    <property type="entry name" value="Dimethylsulfoxide Reductase, domain 2"/>
    <property type="match status" value="1"/>
</dbReference>
<evidence type="ECO:0000256" key="3">
    <source>
        <dbReference type="ARBA" id="ARBA00022505"/>
    </source>
</evidence>
<sequence>MTHNLPFVAAHWGTYRAEMADGRVRALLPYEDDPDPSPIGQAMVETLDDPCRIGQPMVRRGFLDGNADRSLRGRDSFVAVDWDTALDLAARELLRVRRDHSNEAIYGGSYGWASAGRFHHAQSQLRRFLNLFGGYTSARDSYSYAAAEVIMPHVLAPMKTLLTEHGTWQEIADRKSLIVAFGGIAVRNGQVNGGGVARHTQRDDMAAALDAGADIVTINPSALDLDDSLRDRWLSIRPNTDMALMLALAHTLVARNLHDQAFVDSHCTGFDAFRPYLMGQMDGQPKSADWASSITRIPARRIVDLALQMARRPTVVNFSWSMTRQQNGEEIIWMAVVLAALLGGIGRRGEGVACGLSAVNSVGNRRGRLPVAALPTGTNPVSTFIPVARIADMLLDPGGSVHYNGEDLTFPDIRLVYWAGGNPFHHHQDLNRLRRAWERVETVIVHEPHWTPLARFADIVFPATVSMERNDLSGSPQDTHIFATSAVAKPFKQSRNDHDIFADLAARVTGPTDVDGTILDRFTEGRSEAEWLQRLYDRTVKNLSATMPDMPRYDEFRVIGTVSVPVPEHPRRLLENFRADPVEHPLPTPSGRIEIFSNTIAGFGRDGIAGHPMWRDPVEWQGASLAQKFPLHLVTHQPDRRLHSQLDQSSHSRAGKIAGRAACVINSIDADVRGICDGDIVEVFNDRGRCLAGASLSPDVRKGVVLMATGAWYDPDWENGSDRCKHGNPNVLTADLPTSEIAQGPGALTCLVDIRKAEGDIPPVTAFDIPEITLPT</sequence>
<dbReference type="Gene3D" id="3.40.50.740">
    <property type="match status" value="1"/>
</dbReference>
<dbReference type="Gene3D" id="3.90.55.10">
    <property type="entry name" value="Dimethylsulfoxide Reductase, domain 3"/>
    <property type="match status" value="1"/>
</dbReference>
<feature type="domain" description="Molybdopterin dinucleotide-binding" evidence="8">
    <location>
        <begin position="631"/>
        <end position="750"/>
    </location>
</feature>
<dbReference type="Proteomes" id="UP000198440">
    <property type="component" value="Unassembled WGS sequence"/>
</dbReference>
<keyword evidence="5" id="KW-0574">Periplasm</keyword>
<dbReference type="InterPro" id="IPR006656">
    <property type="entry name" value="Mopterin_OxRdtase"/>
</dbReference>
<dbReference type="OrthoDB" id="9759518at2"/>
<evidence type="ECO:0000256" key="6">
    <source>
        <dbReference type="ARBA" id="ARBA00023002"/>
    </source>
</evidence>
<organism evidence="10 11">
    <name type="scientific">Antarctobacter heliothermus</name>
    <dbReference type="NCBI Taxonomy" id="74033"/>
    <lineage>
        <taxon>Bacteria</taxon>
        <taxon>Pseudomonadati</taxon>
        <taxon>Pseudomonadota</taxon>
        <taxon>Alphaproteobacteria</taxon>
        <taxon>Rhodobacterales</taxon>
        <taxon>Roseobacteraceae</taxon>
        <taxon>Antarctobacter</taxon>
    </lineage>
</organism>
<dbReference type="InterPro" id="IPR006655">
    <property type="entry name" value="Mopterin_OxRdtase_prok_CS"/>
</dbReference>
<dbReference type="EMBL" id="FZON01000074">
    <property type="protein sequence ID" value="SNT22885.1"/>
    <property type="molecule type" value="Genomic_DNA"/>
</dbReference>
<dbReference type="Pfam" id="PF00384">
    <property type="entry name" value="Molybdopterin"/>
    <property type="match status" value="1"/>
</dbReference>
<dbReference type="InterPro" id="IPR041460">
    <property type="entry name" value="Molybdopterin_N"/>
</dbReference>
<protein>
    <submittedName>
        <fullName evidence="10">Biotin/methionine sulfoxide reductase</fullName>
    </submittedName>
</protein>
<dbReference type="PROSITE" id="PS00932">
    <property type="entry name" value="MOLYBDOPTERIN_PROK_3"/>
    <property type="match status" value="1"/>
</dbReference>
<comment type="cofactor">
    <cofactor evidence="1">
        <name>Mo-bis(molybdopterin guanine dinucleotide)</name>
        <dbReference type="ChEBI" id="CHEBI:60539"/>
    </cofactor>
</comment>
<dbReference type="PANTHER" id="PTHR43742:SF10">
    <property type="entry name" value="TRIMETHYLAMINE-N-OXIDE REDUCTASE 2"/>
    <property type="match status" value="1"/>
</dbReference>
<dbReference type="Pfam" id="PF18364">
    <property type="entry name" value="Molybdopterin_N"/>
    <property type="match status" value="1"/>
</dbReference>
<dbReference type="SUPFAM" id="SSF50692">
    <property type="entry name" value="ADC-like"/>
    <property type="match status" value="1"/>
</dbReference>
<dbReference type="Pfam" id="PF01568">
    <property type="entry name" value="Molydop_binding"/>
    <property type="match status" value="1"/>
</dbReference>
<reference evidence="10 11" key="1">
    <citation type="submission" date="2017-06" db="EMBL/GenBank/DDBJ databases">
        <authorList>
            <person name="Kim H.J."/>
            <person name="Triplett B.A."/>
        </authorList>
    </citation>
    <scope>NUCLEOTIDE SEQUENCE [LARGE SCALE GENOMIC DNA]</scope>
    <source>
        <strain evidence="10 11">DSM 11445</strain>
    </source>
</reference>
<evidence type="ECO:0000256" key="4">
    <source>
        <dbReference type="ARBA" id="ARBA00022723"/>
    </source>
</evidence>
<dbReference type="SUPFAM" id="SSF53706">
    <property type="entry name" value="Formate dehydrogenase/DMSO reductase, domains 1-3"/>
    <property type="match status" value="1"/>
</dbReference>
<dbReference type="RefSeq" id="WP_089280134.1">
    <property type="nucleotide sequence ID" value="NZ_FZON01000074.1"/>
</dbReference>
<comment type="similarity">
    <text evidence="2">Belongs to the prokaryotic molybdopterin-containing oxidoreductase family.</text>
</comment>
<evidence type="ECO:0000259" key="8">
    <source>
        <dbReference type="Pfam" id="PF01568"/>
    </source>
</evidence>
<dbReference type="GO" id="GO:0030151">
    <property type="term" value="F:molybdenum ion binding"/>
    <property type="evidence" value="ECO:0007669"/>
    <property type="project" value="TreeGrafter"/>
</dbReference>
<dbReference type="PANTHER" id="PTHR43742">
    <property type="entry name" value="TRIMETHYLAMINE-N-OXIDE REDUCTASE"/>
    <property type="match status" value="1"/>
</dbReference>
<feature type="domain" description="Molybdopterin oxidoreductase" evidence="7">
    <location>
        <begin position="52"/>
        <end position="506"/>
    </location>
</feature>
<dbReference type="InterPro" id="IPR041954">
    <property type="entry name" value="CT_DMSOR/BSOR/TMAOR"/>
</dbReference>
<dbReference type="GO" id="GO:0043546">
    <property type="term" value="F:molybdopterin cofactor binding"/>
    <property type="evidence" value="ECO:0007669"/>
    <property type="project" value="InterPro"/>
</dbReference>
<name>A0A239KXV9_9RHOB</name>
<dbReference type="CDD" id="cd02793">
    <property type="entry name" value="MopB_CT_DMSOR-BSOR-TMAOR"/>
    <property type="match status" value="1"/>
</dbReference>
<keyword evidence="6" id="KW-0560">Oxidoreductase</keyword>
<dbReference type="AlphaFoldDB" id="A0A239KXV9"/>
<keyword evidence="3" id="KW-0500">Molybdenum</keyword>
<proteinExistence type="inferred from homology"/>
<evidence type="ECO:0000313" key="10">
    <source>
        <dbReference type="EMBL" id="SNT22885.1"/>
    </source>
</evidence>
<evidence type="ECO:0000259" key="9">
    <source>
        <dbReference type="Pfam" id="PF18364"/>
    </source>
</evidence>
<dbReference type="GO" id="GO:0009061">
    <property type="term" value="P:anaerobic respiration"/>
    <property type="evidence" value="ECO:0007669"/>
    <property type="project" value="TreeGrafter"/>
</dbReference>
<dbReference type="GO" id="GO:0009055">
    <property type="term" value="F:electron transfer activity"/>
    <property type="evidence" value="ECO:0007669"/>
    <property type="project" value="TreeGrafter"/>
</dbReference>
<dbReference type="InterPro" id="IPR050612">
    <property type="entry name" value="Prok_Mopterin_Oxidored"/>
</dbReference>
<evidence type="ECO:0000256" key="5">
    <source>
        <dbReference type="ARBA" id="ARBA00022764"/>
    </source>
</evidence>
<keyword evidence="4" id="KW-0479">Metal-binding</keyword>
<evidence type="ECO:0000313" key="11">
    <source>
        <dbReference type="Proteomes" id="UP000198440"/>
    </source>
</evidence>
<dbReference type="InterPro" id="IPR009010">
    <property type="entry name" value="Asp_de-COase-like_dom_sf"/>
</dbReference>
<dbReference type="Gene3D" id="2.40.40.20">
    <property type="match status" value="1"/>
</dbReference>
<dbReference type="GO" id="GO:0030288">
    <property type="term" value="C:outer membrane-bounded periplasmic space"/>
    <property type="evidence" value="ECO:0007669"/>
    <property type="project" value="TreeGrafter"/>
</dbReference>